<dbReference type="PANTHER" id="PTHR43877:SF2">
    <property type="entry name" value="AMINOALKYLPHOSPHONATE N-ACETYLTRANSFERASE-RELATED"/>
    <property type="match status" value="1"/>
</dbReference>
<keyword evidence="1 4" id="KW-0808">Transferase</keyword>
<keyword evidence="5" id="KW-1185">Reference proteome</keyword>
<evidence type="ECO:0000259" key="3">
    <source>
        <dbReference type="PROSITE" id="PS51186"/>
    </source>
</evidence>
<feature type="domain" description="N-acetyltransferase" evidence="3">
    <location>
        <begin position="1"/>
        <end position="149"/>
    </location>
</feature>
<dbReference type="GO" id="GO:0016747">
    <property type="term" value="F:acyltransferase activity, transferring groups other than amino-acyl groups"/>
    <property type="evidence" value="ECO:0007669"/>
    <property type="project" value="InterPro"/>
</dbReference>
<keyword evidence="2" id="KW-0012">Acyltransferase</keyword>
<dbReference type="PROSITE" id="PS51186">
    <property type="entry name" value="GNAT"/>
    <property type="match status" value="1"/>
</dbReference>
<evidence type="ECO:0000256" key="2">
    <source>
        <dbReference type="ARBA" id="ARBA00023315"/>
    </source>
</evidence>
<comment type="caution">
    <text evidence="4">The sequence shown here is derived from an EMBL/GenBank/DDBJ whole genome shotgun (WGS) entry which is preliminary data.</text>
</comment>
<name>A0A563DST2_9MICO</name>
<dbReference type="SUPFAM" id="SSF55729">
    <property type="entry name" value="Acyl-CoA N-acyltransferases (Nat)"/>
    <property type="match status" value="1"/>
</dbReference>
<dbReference type="PANTHER" id="PTHR43877">
    <property type="entry name" value="AMINOALKYLPHOSPHONATE N-ACETYLTRANSFERASE-RELATED-RELATED"/>
    <property type="match status" value="1"/>
</dbReference>
<dbReference type="AlphaFoldDB" id="A0A563DST2"/>
<dbReference type="Gene3D" id="3.40.630.30">
    <property type="match status" value="1"/>
</dbReference>
<evidence type="ECO:0000256" key="1">
    <source>
        <dbReference type="ARBA" id="ARBA00022679"/>
    </source>
</evidence>
<dbReference type="InterPro" id="IPR050832">
    <property type="entry name" value="Bact_Acetyltransf"/>
</dbReference>
<dbReference type="CDD" id="cd04301">
    <property type="entry name" value="NAT_SF"/>
    <property type="match status" value="1"/>
</dbReference>
<dbReference type="InterPro" id="IPR000182">
    <property type="entry name" value="GNAT_dom"/>
</dbReference>
<reference evidence="4 5" key="2">
    <citation type="submission" date="2019-08" db="EMBL/GenBank/DDBJ databases">
        <title>Jejuicoccus antrihumi gen. nov., sp. nov., a new member of the family Dermacoccaceae isolated from a cave.</title>
        <authorList>
            <person name="Schumann P."/>
            <person name="Kim I.S."/>
        </authorList>
    </citation>
    <scope>NUCLEOTIDE SEQUENCE [LARGE SCALE GENOMIC DNA]</scope>
    <source>
        <strain evidence="4 5">C5-26</strain>
    </source>
</reference>
<dbReference type="OrthoDB" id="70840at2"/>
<protein>
    <submittedName>
        <fullName evidence="4">GNAT family N-acetyltransferase</fullName>
    </submittedName>
</protein>
<dbReference type="Proteomes" id="UP000320244">
    <property type="component" value="Unassembled WGS sequence"/>
</dbReference>
<proteinExistence type="predicted"/>
<organism evidence="4 5">
    <name type="scientific">Leekyejoonella antrihumi</name>
    <dbReference type="NCBI Taxonomy" id="1660198"/>
    <lineage>
        <taxon>Bacteria</taxon>
        <taxon>Bacillati</taxon>
        <taxon>Actinomycetota</taxon>
        <taxon>Actinomycetes</taxon>
        <taxon>Micrococcales</taxon>
        <taxon>Dermacoccaceae</taxon>
        <taxon>Leekyejoonella</taxon>
    </lineage>
</organism>
<dbReference type="InterPro" id="IPR016181">
    <property type="entry name" value="Acyl_CoA_acyltransferase"/>
</dbReference>
<evidence type="ECO:0000313" key="4">
    <source>
        <dbReference type="EMBL" id="TWP32754.1"/>
    </source>
</evidence>
<gene>
    <name evidence="4" type="ORF">FGL98_23390</name>
</gene>
<sequence>MIVDAVSVRDVVPLIEALTAELASSGYDESEMFGYSVEKLEQGGVHLIGASVDGIVVGIGGLELADDGTAELKRFYVDPTHRRTGAASAIITALLSYAATAGARLVRLETGLEQHAAIRFYTRHGFEHIEPFGPYLASASSVCMARRLCE</sequence>
<accession>A0A563DST2</accession>
<reference evidence="4 5" key="1">
    <citation type="submission" date="2019-05" db="EMBL/GenBank/DDBJ databases">
        <authorList>
            <person name="Lee S.D."/>
        </authorList>
    </citation>
    <scope>NUCLEOTIDE SEQUENCE [LARGE SCALE GENOMIC DNA]</scope>
    <source>
        <strain evidence="4 5">C5-26</strain>
    </source>
</reference>
<dbReference type="EMBL" id="VCQV01000059">
    <property type="protein sequence ID" value="TWP32754.1"/>
    <property type="molecule type" value="Genomic_DNA"/>
</dbReference>
<dbReference type="Pfam" id="PF00583">
    <property type="entry name" value="Acetyltransf_1"/>
    <property type="match status" value="1"/>
</dbReference>
<evidence type="ECO:0000313" key="5">
    <source>
        <dbReference type="Proteomes" id="UP000320244"/>
    </source>
</evidence>